<dbReference type="CDD" id="cd11333">
    <property type="entry name" value="AmyAc_SI_OligoGlu_DGase"/>
    <property type="match status" value="1"/>
</dbReference>
<dbReference type="InterPro" id="IPR045857">
    <property type="entry name" value="O16G_dom_2"/>
</dbReference>
<dbReference type="OrthoDB" id="9805159at2"/>
<dbReference type="SMART" id="SM00642">
    <property type="entry name" value="Aamy"/>
    <property type="match status" value="1"/>
</dbReference>
<proteinExistence type="inferred from homology"/>
<dbReference type="GO" id="GO:0004556">
    <property type="term" value="F:alpha-amylase activity"/>
    <property type="evidence" value="ECO:0007669"/>
    <property type="project" value="TreeGrafter"/>
</dbReference>
<sequence length="567" mass="64514">MNKPGNFVPLDPTDSRASSSIRWWHSAVVYQIYPRSFLDSNGDGIGDLQGIISKLDYLKQLGVDVIWLSPIYRSPMDDNGYDISDYQDIAPEFGTLDDFDQLVAEAADKGIGIMLDLVVNHTSDAHPWFVESRRNRKNRRRDFYIWREPAPDGGPPNAMQSSFGGSAWTLNEETNQYYLHLFSTRQPDLNWENPAVRSEIYEMMNWWLARGIVGFRMDVIDHIGKQVEKDIITDGPHLHDFIQEMNKATFGRHDVVTVGEAWSATPASALVYSGKARHELSMVFQFEHVIRQWDETYGKWRPKPFDLVQLKSIFGKWQLALAHDGWNSLFWGNHDLPRAVSRYGNSEGYRVESAKMLAIVLHMLKGTPYIFQGEEIGMTNMPFTSIEQYRDVETLNMHRLHLEAGLSPEEFIRGANESGRDNARTPMQWARSPNAGFSTGTPWIEVNPNYLAINAEAAIAEDASIWHHYRSLIGLRKSHPVIIYGDYQSWLDQHPYVYVYTRTLGTDRLTVVASFKSDELIISMPSELVGKGVCLVSNYGAMNEVSATITLKPFEAFAILSNMSALK</sequence>
<dbReference type="PANTHER" id="PTHR10357">
    <property type="entry name" value="ALPHA-AMYLASE FAMILY MEMBER"/>
    <property type="match status" value="1"/>
</dbReference>
<evidence type="ECO:0000259" key="4">
    <source>
        <dbReference type="SMART" id="SM00642"/>
    </source>
</evidence>
<organism evidence="5 6">
    <name type="scientific">Aliirhizobium smilacinae</name>
    <dbReference type="NCBI Taxonomy" id="1395944"/>
    <lineage>
        <taxon>Bacteria</taxon>
        <taxon>Pseudomonadati</taxon>
        <taxon>Pseudomonadota</taxon>
        <taxon>Alphaproteobacteria</taxon>
        <taxon>Hyphomicrobiales</taxon>
        <taxon>Rhizobiaceae</taxon>
        <taxon>Aliirhizobium</taxon>
    </lineage>
</organism>
<evidence type="ECO:0000256" key="2">
    <source>
        <dbReference type="ARBA" id="ARBA00022801"/>
    </source>
</evidence>
<dbReference type="PANTHER" id="PTHR10357:SF179">
    <property type="entry name" value="NEUTRAL AND BASIC AMINO ACID TRANSPORT PROTEIN RBAT"/>
    <property type="match status" value="1"/>
</dbReference>
<dbReference type="Pfam" id="PF00128">
    <property type="entry name" value="Alpha-amylase"/>
    <property type="match status" value="1"/>
</dbReference>
<comment type="similarity">
    <text evidence="1">Belongs to the glycosyl hydrolase 13 family.</text>
</comment>
<dbReference type="RefSeq" id="WP_139677572.1">
    <property type="nucleotide sequence ID" value="NZ_VDMN01000003.1"/>
</dbReference>
<name>A0A5C4XI91_9HYPH</name>
<dbReference type="InterPro" id="IPR017853">
    <property type="entry name" value="GH"/>
</dbReference>
<dbReference type="Gene3D" id="3.90.400.10">
    <property type="entry name" value="Oligo-1,6-glucosidase, Domain 2"/>
    <property type="match status" value="1"/>
</dbReference>
<evidence type="ECO:0000256" key="1">
    <source>
        <dbReference type="ARBA" id="ARBA00008061"/>
    </source>
</evidence>
<protein>
    <submittedName>
        <fullName evidence="5">Alpha-glucosidase</fullName>
    </submittedName>
</protein>
<evidence type="ECO:0000313" key="5">
    <source>
        <dbReference type="EMBL" id="TNM63082.1"/>
    </source>
</evidence>
<dbReference type="InterPro" id="IPR006047">
    <property type="entry name" value="GH13_cat_dom"/>
</dbReference>
<dbReference type="Gene3D" id="2.60.40.1180">
    <property type="entry name" value="Golgi alpha-mannosidase II"/>
    <property type="match status" value="1"/>
</dbReference>
<dbReference type="FunFam" id="3.20.20.80:FF:000064">
    <property type="entry name" value="Oligo-1,6-glucosidase"/>
    <property type="match status" value="2"/>
</dbReference>
<dbReference type="InterPro" id="IPR013780">
    <property type="entry name" value="Glyco_hydro_b"/>
</dbReference>
<evidence type="ECO:0000313" key="6">
    <source>
        <dbReference type="Proteomes" id="UP000311605"/>
    </source>
</evidence>
<dbReference type="AlphaFoldDB" id="A0A5C4XI91"/>
<evidence type="ECO:0000256" key="3">
    <source>
        <dbReference type="ARBA" id="ARBA00023295"/>
    </source>
</evidence>
<gene>
    <name evidence="5" type="ORF">FHP24_17900</name>
</gene>
<dbReference type="EMBL" id="VDMN01000003">
    <property type="protein sequence ID" value="TNM63082.1"/>
    <property type="molecule type" value="Genomic_DNA"/>
</dbReference>
<dbReference type="GO" id="GO:0009313">
    <property type="term" value="P:oligosaccharide catabolic process"/>
    <property type="evidence" value="ECO:0007669"/>
    <property type="project" value="TreeGrafter"/>
</dbReference>
<reference evidence="5 6" key="1">
    <citation type="submission" date="2019-06" db="EMBL/GenBank/DDBJ databases">
        <title>The draft genome of Rhizobium smilacinae PTYR-5.</title>
        <authorList>
            <person name="Liu L."/>
            <person name="Li L."/>
            <person name="Zhang X."/>
        </authorList>
    </citation>
    <scope>NUCLEOTIDE SEQUENCE [LARGE SCALE GENOMIC DNA]</scope>
    <source>
        <strain evidence="5 6">PTYR-5</strain>
    </source>
</reference>
<dbReference type="Gene3D" id="3.20.20.80">
    <property type="entry name" value="Glycosidases"/>
    <property type="match status" value="1"/>
</dbReference>
<comment type="caution">
    <text evidence="5">The sequence shown here is derived from an EMBL/GenBank/DDBJ whole genome shotgun (WGS) entry which is preliminary data.</text>
</comment>
<accession>A0A5C4XI91</accession>
<dbReference type="Proteomes" id="UP000311605">
    <property type="component" value="Unassembled WGS sequence"/>
</dbReference>
<dbReference type="NCBIfam" id="NF008183">
    <property type="entry name" value="PRK10933.1"/>
    <property type="match status" value="1"/>
</dbReference>
<dbReference type="FunFam" id="3.90.400.10:FF:000002">
    <property type="entry name" value="Sucrose isomerase"/>
    <property type="match status" value="1"/>
</dbReference>
<dbReference type="SUPFAM" id="SSF51445">
    <property type="entry name" value="(Trans)glycosidases"/>
    <property type="match status" value="1"/>
</dbReference>
<feature type="domain" description="Glycosyl hydrolase family 13 catalytic" evidence="4">
    <location>
        <begin position="31"/>
        <end position="424"/>
    </location>
</feature>
<dbReference type="SUPFAM" id="SSF51011">
    <property type="entry name" value="Glycosyl hydrolase domain"/>
    <property type="match status" value="1"/>
</dbReference>
<keyword evidence="3" id="KW-0326">Glycosidase</keyword>
<keyword evidence="2" id="KW-0378">Hydrolase</keyword>
<keyword evidence="6" id="KW-1185">Reference proteome</keyword>